<proteinExistence type="inferred from homology"/>
<organism evidence="13 14">
    <name type="scientific">Purpureocillium lavendulum</name>
    <dbReference type="NCBI Taxonomy" id="1247861"/>
    <lineage>
        <taxon>Eukaryota</taxon>
        <taxon>Fungi</taxon>
        <taxon>Dikarya</taxon>
        <taxon>Ascomycota</taxon>
        <taxon>Pezizomycotina</taxon>
        <taxon>Sordariomycetes</taxon>
        <taxon>Hypocreomycetidae</taxon>
        <taxon>Hypocreales</taxon>
        <taxon>Ophiocordycipitaceae</taxon>
        <taxon>Purpureocillium</taxon>
    </lineage>
</organism>
<dbReference type="Gene3D" id="2.130.10.10">
    <property type="entry name" value="YVTN repeat-like/Quinoprotein amine dehydrogenase"/>
    <property type="match status" value="1"/>
</dbReference>
<keyword evidence="5 11" id="KW-0853">WD repeat</keyword>
<dbReference type="PROSITE" id="PS50294">
    <property type="entry name" value="WD_REPEATS_REGION"/>
    <property type="match status" value="1"/>
</dbReference>
<dbReference type="InterPro" id="IPR044536">
    <property type="entry name" value="PEX7"/>
</dbReference>
<dbReference type="SMART" id="SM00320">
    <property type="entry name" value="WD40"/>
    <property type="match status" value="6"/>
</dbReference>
<evidence type="ECO:0000256" key="2">
    <source>
        <dbReference type="ARBA" id="ARBA00004514"/>
    </source>
</evidence>
<dbReference type="PANTHER" id="PTHR46027:SF1">
    <property type="entry name" value="PEROXISOMAL TARGETING SIGNAL 2 RECEPTOR"/>
    <property type="match status" value="1"/>
</dbReference>
<keyword evidence="3" id="KW-0813">Transport</keyword>
<dbReference type="InterPro" id="IPR019775">
    <property type="entry name" value="WD40_repeat_CS"/>
</dbReference>
<evidence type="ECO:0000313" key="13">
    <source>
        <dbReference type="EMBL" id="KAJ6444513.1"/>
    </source>
</evidence>
<keyword evidence="14" id="KW-1185">Reference proteome</keyword>
<sequence>MEGMQLAAQHHVLAERQPGDAGEPGRGDGSAPIVRHPLRRDDDAALAEPRRRNGHDDRVDEPLARRVQQRVDDPPAALDHDAREALGCQRRKDVLPAEPRRRRRRGCLAVVVVVGGGFDGLEVDELAAVLAQDGGARGRHLVLGDGGDDVRREPGARPRQLEHLVFAARGPAEARVHDDGPRLQGLGAGDAAVEARVVGQHRRHAHEDGVVPRPQCVMALDSAPESRVRTPGASASVESSDVANVSVTNGRRPPVLLLPVPAPVLMLASLGEVVDACDGGRCGSSAAAEDAGKLSCSDIHARDPAPAARRVPRMEALPVITVRDVDAPHARHRVRVDGGGRRDAVLPLLLHFGVHDEQRVVRQVDGDLALGVGVLLGRLDAARMSSIACSGSTPVLILGEDPAHAKLTSNAERDGSDDGAWTEVRELIAMPADALLGAVVAIHKRRVGDPSVRRLILELLAVGIPRLDAVLDLPVDCRLHDGLDLGELGRDAPNILNDRRVRAGHHIVKELKGYLLKRLGLFEELAQQVVRVVGRQKVVDDGAGRVLGDVGRVVQVQGAAPLRLELLLGRRGGGVVARRQRILPQRLLVADHAALLAAAEPRVLQRRRRLGDGAFVGQQDIEERLLVHGRVQGGEQGELDLGGLVCVPSVGCAAAAAMAAMLEFRTQGYNPYAVKYSPYYDSRIAVATSSNFGIVGNGRVFALGLTAQGVQVEKTFDTNDALYDLAWSEINENQLIVACGDGSLKLFDLGVNDFPVMNFHEHKRETFSVCWSPITKDSFLSSSWDGTVKIWSPTRTHSLRTLPIGNCTYSASFCPSNPALISAVSSDSHLRIFDLRTPSSAKYHLVSTIPVHAAGAGPQPGGMPGAAASPPAEVLTHDWNKYNSTVVATGGVDRLIRTFDIRNPAAGPLAVMQGHEYAVRRLAWSPHASDVLISASYDMTVRLWNDGGASSAAAAQPQQPPQGPASTIPGAAGTRAGQQMGVMNRHTEFVTGVDWCLFGVGGWVATVGWDERVLLWDANMLMGQR</sequence>
<evidence type="ECO:0000256" key="7">
    <source>
        <dbReference type="ARBA" id="ARBA00022927"/>
    </source>
</evidence>
<dbReference type="Proteomes" id="UP001163105">
    <property type="component" value="Unassembled WGS sequence"/>
</dbReference>
<evidence type="ECO:0000256" key="3">
    <source>
        <dbReference type="ARBA" id="ARBA00022448"/>
    </source>
</evidence>
<dbReference type="AlphaFoldDB" id="A0AB34G0E5"/>
<dbReference type="PANTHER" id="PTHR46027">
    <property type="entry name" value="PEROXISOMAL TARGETING SIGNAL 2 RECEPTOR"/>
    <property type="match status" value="1"/>
</dbReference>
<dbReference type="GO" id="GO:0005829">
    <property type="term" value="C:cytosol"/>
    <property type="evidence" value="ECO:0007669"/>
    <property type="project" value="UniProtKB-SubCell"/>
</dbReference>
<feature type="compositionally biased region" description="Basic and acidic residues" evidence="12">
    <location>
        <begin position="12"/>
        <end position="26"/>
    </location>
</feature>
<keyword evidence="7" id="KW-0653">Protein transport</keyword>
<dbReference type="InterPro" id="IPR015943">
    <property type="entry name" value="WD40/YVTN_repeat-like_dom_sf"/>
</dbReference>
<dbReference type="GO" id="GO:0005053">
    <property type="term" value="F:peroxisome matrix targeting signal-2 binding"/>
    <property type="evidence" value="ECO:0007669"/>
    <property type="project" value="InterPro"/>
</dbReference>
<feature type="repeat" description="WD" evidence="11">
    <location>
        <begin position="759"/>
        <end position="801"/>
    </location>
</feature>
<evidence type="ECO:0000256" key="9">
    <source>
        <dbReference type="ARBA" id="ARBA00024017"/>
    </source>
</evidence>
<dbReference type="GO" id="GO:0016558">
    <property type="term" value="P:protein import into peroxisome matrix"/>
    <property type="evidence" value="ECO:0007669"/>
    <property type="project" value="InterPro"/>
</dbReference>
<evidence type="ECO:0000256" key="12">
    <source>
        <dbReference type="SAM" id="MobiDB-lite"/>
    </source>
</evidence>
<evidence type="ECO:0000256" key="10">
    <source>
        <dbReference type="ARBA" id="ARBA00032565"/>
    </source>
</evidence>
<name>A0AB34G0E5_9HYPO</name>
<accession>A0AB34G0E5</accession>
<feature type="repeat" description="WD" evidence="11">
    <location>
        <begin position="912"/>
        <end position="945"/>
    </location>
</feature>
<evidence type="ECO:0000256" key="4">
    <source>
        <dbReference type="ARBA" id="ARBA00022490"/>
    </source>
</evidence>
<comment type="caution">
    <text evidence="13">The sequence shown here is derived from an EMBL/GenBank/DDBJ whole genome shotgun (WGS) entry which is preliminary data.</text>
</comment>
<dbReference type="GO" id="GO:0005782">
    <property type="term" value="C:peroxisomal matrix"/>
    <property type="evidence" value="ECO:0007669"/>
    <property type="project" value="UniProtKB-SubCell"/>
</dbReference>
<evidence type="ECO:0000256" key="6">
    <source>
        <dbReference type="ARBA" id="ARBA00022737"/>
    </source>
</evidence>
<feature type="region of interest" description="Disordered" evidence="12">
    <location>
        <begin position="950"/>
        <end position="973"/>
    </location>
</feature>
<gene>
    <name evidence="13" type="primary">PEX7</name>
    <name evidence="13" type="ORF">O9K51_02907</name>
</gene>
<feature type="compositionally biased region" description="Basic and acidic residues" evidence="12">
    <location>
        <begin position="39"/>
        <end position="81"/>
    </location>
</feature>
<evidence type="ECO:0000256" key="1">
    <source>
        <dbReference type="ARBA" id="ARBA00004253"/>
    </source>
</evidence>
<evidence type="ECO:0000256" key="5">
    <source>
        <dbReference type="ARBA" id="ARBA00022574"/>
    </source>
</evidence>
<evidence type="ECO:0000256" key="11">
    <source>
        <dbReference type="PROSITE-ProRule" id="PRU00221"/>
    </source>
</evidence>
<keyword evidence="4" id="KW-0963">Cytoplasm</keyword>
<dbReference type="SUPFAM" id="SSF50978">
    <property type="entry name" value="WD40 repeat-like"/>
    <property type="match status" value="1"/>
</dbReference>
<keyword evidence="13" id="KW-0675">Receptor</keyword>
<dbReference type="Pfam" id="PF00400">
    <property type="entry name" value="WD40"/>
    <property type="match status" value="2"/>
</dbReference>
<keyword evidence="8" id="KW-0576">Peroxisome</keyword>
<keyword evidence="6" id="KW-0677">Repeat</keyword>
<evidence type="ECO:0000256" key="8">
    <source>
        <dbReference type="ARBA" id="ARBA00023140"/>
    </source>
</evidence>
<reference evidence="13" key="1">
    <citation type="submission" date="2023-01" db="EMBL/GenBank/DDBJ databases">
        <title>The growth and conidiation of Purpureocillium lavendulum are regulated by nitrogen source and histone H3K14 acetylation.</title>
        <authorList>
            <person name="Tang P."/>
            <person name="Han J."/>
            <person name="Zhang C."/>
            <person name="Tang P."/>
            <person name="Qi F."/>
            <person name="Zhang K."/>
            <person name="Liang L."/>
        </authorList>
    </citation>
    <scope>NUCLEOTIDE SEQUENCE</scope>
    <source>
        <strain evidence="13">YMF1.00683</strain>
    </source>
</reference>
<dbReference type="EMBL" id="JAQHRD010000002">
    <property type="protein sequence ID" value="KAJ6444513.1"/>
    <property type="molecule type" value="Genomic_DNA"/>
</dbReference>
<dbReference type="InterPro" id="IPR001680">
    <property type="entry name" value="WD40_rpt"/>
</dbReference>
<protein>
    <recommendedName>
        <fullName evidence="10">Peroxin-7</fullName>
    </recommendedName>
</protein>
<evidence type="ECO:0000313" key="14">
    <source>
        <dbReference type="Proteomes" id="UP001163105"/>
    </source>
</evidence>
<feature type="region of interest" description="Disordered" evidence="12">
    <location>
        <begin position="1"/>
        <end position="81"/>
    </location>
</feature>
<dbReference type="PROSITE" id="PS00678">
    <property type="entry name" value="WD_REPEATS_1"/>
    <property type="match status" value="1"/>
</dbReference>
<comment type="similarity">
    <text evidence="9">Belongs to the WD repeat peroxin-7 family.</text>
</comment>
<comment type="subcellular location">
    <subcellularLocation>
        <location evidence="2">Cytoplasm</location>
        <location evidence="2">Cytosol</location>
    </subcellularLocation>
    <subcellularLocation>
        <location evidence="1">Peroxisome matrix</location>
    </subcellularLocation>
</comment>
<dbReference type="PROSITE" id="PS50082">
    <property type="entry name" value="WD_REPEATS_2"/>
    <property type="match status" value="2"/>
</dbReference>
<dbReference type="InterPro" id="IPR036322">
    <property type="entry name" value="WD40_repeat_dom_sf"/>
</dbReference>